<accession>A0ABS0A976</accession>
<comment type="caution">
    <text evidence="2">The sequence shown here is derived from an EMBL/GenBank/DDBJ whole genome shotgun (WGS) entry which is preliminary data.</text>
</comment>
<keyword evidence="3" id="KW-1185">Reference proteome</keyword>
<proteinExistence type="predicted"/>
<dbReference type="InterPro" id="IPR010827">
    <property type="entry name" value="BamA/TamA_POTRA"/>
</dbReference>
<feature type="domain" description="POTRA" evidence="1">
    <location>
        <begin position="135"/>
        <end position="183"/>
    </location>
</feature>
<name>A0ABS0A976_9FLAO</name>
<organism evidence="2 3">
    <name type="scientific">Nonlabens mediterrranea</name>
    <dbReference type="NCBI Taxonomy" id="1419947"/>
    <lineage>
        <taxon>Bacteria</taxon>
        <taxon>Pseudomonadati</taxon>
        <taxon>Bacteroidota</taxon>
        <taxon>Flavobacteriia</taxon>
        <taxon>Flavobacteriales</taxon>
        <taxon>Flavobacteriaceae</taxon>
        <taxon>Nonlabens</taxon>
    </lineage>
</organism>
<reference evidence="2 3" key="1">
    <citation type="submission" date="2020-11" db="EMBL/GenBank/DDBJ databases">
        <title>P. mediterranea TC4 genome.</title>
        <authorList>
            <person name="Molmeret M."/>
        </authorList>
    </citation>
    <scope>NUCLEOTIDE SEQUENCE [LARGE SCALE GENOMIC DNA]</scope>
    <source>
        <strain evidence="2 3">TC4</strain>
    </source>
</reference>
<evidence type="ECO:0000259" key="1">
    <source>
        <dbReference type="Pfam" id="PF07244"/>
    </source>
</evidence>
<evidence type="ECO:0000313" key="3">
    <source>
        <dbReference type="Proteomes" id="UP001194729"/>
    </source>
</evidence>
<gene>
    <name evidence="2" type="ORF">FNJ87_14145</name>
</gene>
<dbReference type="EMBL" id="JADKYU010000738">
    <property type="protein sequence ID" value="MBF4985419.1"/>
    <property type="molecule type" value="Genomic_DNA"/>
</dbReference>
<protein>
    <submittedName>
        <fullName evidence="2">Outer membrane protein assembly factor</fullName>
    </submittedName>
</protein>
<feature type="non-terminal residue" evidence="2">
    <location>
        <position position="588"/>
    </location>
</feature>
<dbReference type="PROSITE" id="PS51257">
    <property type="entry name" value="PROKAR_LIPOPROTEIN"/>
    <property type="match status" value="1"/>
</dbReference>
<dbReference type="Gene3D" id="3.10.20.310">
    <property type="entry name" value="membrane protein fhac"/>
    <property type="match status" value="1"/>
</dbReference>
<dbReference type="Proteomes" id="UP001194729">
    <property type="component" value="Unassembled WGS sequence"/>
</dbReference>
<dbReference type="Pfam" id="PF07244">
    <property type="entry name" value="POTRA"/>
    <property type="match status" value="1"/>
</dbReference>
<sequence>MTIYMKKTSLLAKIGLIITVVIVISSCNAIKRVPEGKKLLIDNTILVDSIAPKDPRVKNLLVQQPNNRILTVPVGLHFYNLARPHRDSIYLKWMQENPKGLERRNKILSEKQTIQLGQGLVDFNNWIKRTGEEPAILEYDDITKSKERLRAWYWNQGWFNTEVSHEVIDNDKKQRAEVVYTINKHQAYKVDSIKARISSPLVDSLYRAHLKDQLIKTGAQYYTPDFNAERDRLMTLFRNNGVYYMEKEFIKFEGDTVKTNHKANIAVIIGDREIKVADSIIEKPFLIHKISKINVFPDYEEAMEGRIPDTTRFKDVNIIRYGERKYRNFVLADAIFFHEGDIYRDIDRDRTFNRITELKSFFTPSIRLEVDPADSTGVNLIANILLTSKKKFFLKNSAETTHSNIQALGIGLNSSLVIRNLFQGSELLDINFRGSIGASADGASGDSRFFDLQEYGADARLSFPRLFFPVKTEKLIPKYMSPSTNFSVGFVSQTNIGLDKTSFNSILSYRWKPKPTNTSRFDLINAQYVRNLDPGDFFNVYNSTYNSLNTVAEDLNINNPIYLNDDNNLSIPDGTSLVNRDVPSGILK</sequence>
<evidence type="ECO:0000313" key="2">
    <source>
        <dbReference type="EMBL" id="MBF4985419.1"/>
    </source>
</evidence>